<name>A0A087GS93_ARAAL</name>
<protein>
    <recommendedName>
        <fullName evidence="3">Neprosin activation peptide domain-containing protein</fullName>
    </recommendedName>
</protein>
<dbReference type="Gramene" id="KFK32745">
    <property type="protein sequence ID" value="KFK32745"/>
    <property type="gene ID" value="AALP_AA6G283300"/>
</dbReference>
<keyword evidence="2" id="KW-1185">Reference proteome</keyword>
<organism evidence="1 2">
    <name type="scientific">Arabis alpina</name>
    <name type="common">Alpine rock-cress</name>
    <dbReference type="NCBI Taxonomy" id="50452"/>
    <lineage>
        <taxon>Eukaryota</taxon>
        <taxon>Viridiplantae</taxon>
        <taxon>Streptophyta</taxon>
        <taxon>Embryophyta</taxon>
        <taxon>Tracheophyta</taxon>
        <taxon>Spermatophyta</taxon>
        <taxon>Magnoliopsida</taxon>
        <taxon>eudicotyledons</taxon>
        <taxon>Gunneridae</taxon>
        <taxon>Pentapetalae</taxon>
        <taxon>rosids</taxon>
        <taxon>malvids</taxon>
        <taxon>Brassicales</taxon>
        <taxon>Brassicaceae</taxon>
        <taxon>Arabideae</taxon>
        <taxon>Arabis</taxon>
    </lineage>
</organism>
<accession>A0A087GS93</accession>
<sequence>MKRNHRAVELVDCIKIGDQPTFDHPLFKIHEVWH</sequence>
<evidence type="ECO:0008006" key="3">
    <source>
        <dbReference type="Google" id="ProtNLM"/>
    </source>
</evidence>
<evidence type="ECO:0000313" key="1">
    <source>
        <dbReference type="EMBL" id="KFK32745.1"/>
    </source>
</evidence>
<reference evidence="2" key="1">
    <citation type="journal article" date="2015" name="Nat. Plants">
        <title>Genome expansion of Arabis alpina linked with retrotransposition and reduced symmetric DNA methylation.</title>
        <authorList>
            <person name="Willing E.M."/>
            <person name="Rawat V."/>
            <person name="Mandakova T."/>
            <person name="Maumus F."/>
            <person name="James G.V."/>
            <person name="Nordstroem K.J."/>
            <person name="Becker C."/>
            <person name="Warthmann N."/>
            <person name="Chica C."/>
            <person name="Szarzynska B."/>
            <person name="Zytnicki M."/>
            <person name="Albani M.C."/>
            <person name="Kiefer C."/>
            <person name="Bergonzi S."/>
            <person name="Castaings L."/>
            <person name="Mateos J.L."/>
            <person name="Berns M.C."/>
            <person name="Bujdoso N."/>
            <person name="Piofczyk T."/>
            <person name="de Lorenzo L."/>
            <person name="Barrero-Sicilia C."/>
            <person name="Mateos I."/>
            <person name="Piednoel M."/>
            <person name="Hagmann J."/>
            <person name="Chen-Min-Tao R."/>
            <person name="Iglesias-Fernandez R."/>
            <person name="Schuster S.C."/>
            <person name="Alonso-Blanco C."/>
            <person name="Roudier F."/>
            <person name="Carbonero P."/>
            <person name="Paz-Ares J."/>
            <person name="Davis S.J."/>
            <person name="Pecinka A."/>
            <person name="Quesneville H."/>
            <person name="Colot V."/>
            <person name="Lysak M.A."/>
            <person name="Weigel D."/>
            <person name="Coupland G."/>
            <person name="Schneeberger K."/>
        </authorList>
    </citation>
    <scope>NUCLEOTIDE SEQUENCE [LARGE SCALE GENOMIC DNA]</scope>
    <source>
        <strain evidence="2">cv. Pajares</strain>
    </source>
</reference>
<dbReference type="AlphaFoldDB" id="A0A087GS93"/>
<dbReference type="Proteomes" id="UP000029120">
    <property type="component" value="Chromosome 6"/>
</dbReference>
<evidence type="ECO:0000313" key="2">
    <source>
        <dbReference type="Proteomes" id="UP000029120"/>
    </source>
</evidence>
<dbReference type="EMBL" id="CM002874">
    <property type="protein sequence ID" value="KFK32745.1"/>
    <property type="molecule type" value="Genomic_DNA"/>
</dbReference>
<proteinExistence type="predicted"/>
<gene>
    <name evidence="1" type="ordered locus">AALP_Aa6g283300</name>
</gene>